<dbReference type="InterPro" id="IPR036291">
    <property type="entry name" value="NAD(P)-bd_dom_sf"/>
</dbReference>
<gene>
    <name evidence="2" type="ORF">XAT740_LOCUS49694</name>
</gene>
<dbReference type="Proteomes" id="UP000663828">
    <property type="component" value="Unassembled WGS sequence"/>
</dbReference>
<evidence type="ECO:0000313" key="2">
    <source>
        <dbReference type="EMBL" id="CAF1616981.1"/>
    </source>
</evidence>
<organism evidence="2 3">
    <name type="scientific">Adineta ricciae</name>
    <name type="common">Rotifer</name>
    <dbReference type="NCBI Taxonomy" id="249248"/>
    <lineage>
        <taxon>Eukaryota</taxon>
        <taxon>Metazoa</taxon>
        <taxon>Spiralia</taxon>
        <taxon>Gnathifera</taxon>
        <taxon>Rotifera</taxon>
        <taxon>Eurotatoria</taxon>
        <taxon>Bdelloidea</taxon>
        <taxon>Adinetida</taxon>
        <taxon>Adinetidae</taxon>
        <taxon>Adineta</taxon>
    </lineage>
</organism>
<dbReference type="Gene3D" id="3.40.50.720">
    <property type="entry name" value="NAD(P)-binding Rossmann-like Domain"/>
    <property type="match status" value="1"/>
</dbReference>
<dbReference type="AlphaFoldDB" id="A0A816BZ38"/>
<feature type="domain" description="NAD-dependent epimerase/dehydratase" evidence="1">
    <location>
        <begin position="12"/>
        <end position="147"/>
    </location>
</feature>
<dbReference type="SUPFAM" id="SSF51735">
    <property type="entry name" value="NAD(P)-binding Rossmann-fold domains"/>
    <property type="match status" value="1"/>
</dbReference>
<evidence type="ECO:0000259" key="1">
    <source>
        <dbReference type="Pfam" id="PF01370"/>
    </source>
</evidence>
<proteinExistence type="predicted"/>
<keyword evidence="3" id="KW-1185">Reference proteome</keyword>
<dbReference type="Pfam" id="PF01370">
    <property type="entry name" value="Epimerase"/>
    <property type="match status" value="1"/>
</dbReference>
<sequence length="305" mass="35161">MSVNGNERMCNILITGCNGYIGRLCYGALRQNTSFRLILTDRIVGTDSHNRFGIEHVDNTKDYSIPETDVHVIDLVNEKKKLDELFEKYKIDLVIHLASALENNTIEVIKSNEVINDNVLDLCDKYKCHCIAASSIRMFYGNCITHPIISKIFRRNQDVQCPENERLNSETVLCNNEKTIQLFSKEDWQEALVYVQTKEQLERLCRQISSSNPSITLVAVRLGWCSVKSPYEIEKESATDDSCTQTSIILHPDDLQTFVQRLVQCIIEKTIQGFHVYTCISENKQRWASLHREKEELDWAPQHLC</sequence>
<accession>A0A816BZ38</accession>
<protein>
    <recommendedName>
        <fullName evidence="1">NAD-dependent epimerase/dehydratase domain-containing protein</fullName>
    </recommendedName>
</protein>
<name>A0A816BZ38_ADIRI</name>
<reference evidence="2" key="1">
    <citation type="submission" date="2021-02" db="EMBL/GenBank/DDBJ databases">
        <authorList>
            <person name="Nowell W R."/>
        </authorList>
    </citation>
    <scope>NUCLEOTIDE SEQUENCE</scope>
</reference>
<comment type="caution">
    <text evidence="2">The sequence shown here is derived from an EMBL/GenBank/DDBJ whole genome shotgun (WGS) entry which is preliminary data.</text>
</comment>
<evidence type="ECO:0000313" key="3">
    <source>
        <dbReference type="Proteomes" id="UP000663828"/>
    </source>
</evidence>
<dbReference type="InterPro" id="IPR001509">
    <property type="entry name" value="Epimerase_deHydtase"/>
</dbReference>
<dbReference type="EMBL" id="CAJNOR010007422">
    <property type="protein sequence ID" value="CAF1616981.1"/>
    <property type="molecule type" value="Genomic_DNA"/>
</dbReference>